<dbReference type="EMBL" id="LOEE01000009">
    <property type="protein sequence ID" value="KXG77880.1"/>
    <property type="molecule type" value="Genomic_DNA"/>
</dbReference>
<dbReference type="AlphaFoldDB" id="A0A140LBF5"/>
<evidence type="ECO:0000256" key="2">
    <source>
        <dbReference type="ARBA" id="ARBA00010312"/>
    </source>
</evidence>
<dbReference type="PROSITE" id="PS00490">
    <property type="entry name" value="MOLYBDOPTERIN_PROK_2"/>
    <property type="match status" value="1"/>
</dbReference>
<comment type="similarity">
    <text evidence="2">Belongs to the prokaryotic molybdopterin-containing oxidoreductase family.</text>
</comment>
<proteinExistence type="inferred from homology"/>
<dbReference type="Gene3D" id="3.40.228.10">
    <property type="entry name" value="Dimethylsulfoxide Reductase, domain 2"/>
    <property type="match status" value="1"/>
</dbReference>
<evidence type="ECO:0000256" key="6">
    <source>
        <dbReference type="ARBA" id="ARBA00023004"/>
    </source>
</evidence>
<dbReference type="Pfam" id="PF04879">
    <property type="entry name" value="Molybdop_Fe4S4"/>
    <property type="match status" value="1"/>
</dbReference>
<dbReference type="STRING" id="520762.AN619_03340"/>
<gene>
    <name evidence="9" type="primary">ynfF</name>
    <name evidence="9" type="ORF">AN619_03340</name>
</gene>
<dbReference type="InterPro" id="IPR006963">
    <property type="entry name" value="Mopterin_OxRdtase_4Fe-4S_dom"/>
</dbReference>
<dbReference type="GO" id="GO:0016491">
    <property type="term" value="F:oxidoreductase activity"/>
    <property type="evidence" value="ECO:0007669"/>
    <property type="project" value="UniProtKB-KW"/>
</dbReference>
<dbReference type="GO" id="GO:0051536">
    <property type="term" value="F:iron-sulfur cluster binding"/>
    <property type="evidence" value="ECO:0007669"/>
    <property type="project" value="UniProtKB-KW"/>
</dbReference>
<dbReference type="Gene3D" id="3.30.2070.10">
    <property type="entry name" value="Formate dehydrogenase/DMSO reductase"/>
    <property type="match status" value="1"/>
</dbReference>
<dbReference type="Proteomes" id="UP000070456">
    <property type="component" value="Unassembled WGS sequence"/>
</dbReference>
<dbReference type="InterPro" id="IPR006655">
    <property type="entry name" value="Mopterin_OxRdtase_prok_CS"/>
</dbReference>
<dbReference type="SUPFAM" id="SSF50692">
    <property type="entry name" value="ADC-like"/>
    <property type="match status" value="1"/>
</dbReference>
<dbReference type="CDD" id="cd02766">
    <property type="entry name" value="MopB_3"/>
    <property type="match status" value="1"/>
</dbReference>
<dbReference type="SMART" id="SM00926">
    <property type="entry name" value="Molybdop_Fe4S4"/>
    <property type="match status" value="1"/>
</dbReference>
<dbReference type="InterPro" id="IPR009010">
    <property type="entry name" value="Asp_de-COase-like_dom_sf"/>
</dbReference>
<organism evidence="9 10">
    <name type="scientific">Thermotalea metallivorans</name>
    <dbReference type="NCBI Taxonomy" id="520762"/>
    <lineage>
        <taxon>Bacteria</taxon>
        <taxon>Bacillati</taxon>
        <taxon>Bacillota</taxon>
        <taxon>Clostridia</taxon>
        <taxon>Peptostreptococcales</taxon>
        <taxon>Thermotaleaceae</taxon>
        <taxon>Thermotalea</taxon>
    </lineage>
</organism>
<evidence type="ECO:0000256" key="7">
    <source>
        <dbReference type="ARBA" id="ARBA00023014"/>
    </source>
</evidence>
<dbReference type="OrthoDB" id="9803192at2"/>
<dbReference type="Gene3D" id="2.40.40.20">
    <property type="match status" value="1"/>
</dbReference>
<dbReference type="InterPro" id="IPR006657">
    <property type="entry name" value="MoPterin_dinucl-bd_dom"/>
</dbReference>
<dbReference type="PANTHER" id="PTHR43742">
    <property type="entry name" value="TRIMETHYLAMINE-N-OXIDE REDUCTASE"/>
    <property type="match status" value="1"/>
</dbReference>
<keyword evidence="6" id="KW-0408">Iron</keyword>
<dbReference type="GO" id="GO:0043546">
    <property type="term" value="F:molybdopterin cofactor binding"/>
    <property type="evidence" value="ECO:0007669"/>
    <property type="project" value="InterPro"/>
</dbReference>
<keyword evidence="5 9" id="KW-0560">Oxidoreductase</keyword>
<evidence type="ECO:0000256" key="4">
    <source>
        <dbReference type="ARBA" id="ARBA00022723"/>
    </source>
</evidence>
<evidence type="ECO:0000313" key="10">
    <source>
        <dbReference type="Proteomes" id="UP000070456"/>
    </source>
</evidence>
<dbReference type="Pfam" id="PF01568">
    <property type="entry name" value="Molydop_binding"/>
    <property type="match status" value="1"/>
</dbReference>
<comment type="caution">
    <text evidence="9">The sequence shown here is derived from an EMBL/GenBank/DDBJ whole genome shotgun (WGS) entry which is preliminary data.</text>
</comment>
<evidence type="ECO:0000313" key="9">
    <source>
        <dbReference type="EMBL" id="KXG77880.1"/>
    </source>
</evidence>
<dbReference type="GO" id="GO:0046872">
    <property type="term" value="F:metal ion binding"/>
    <property type="evidence" value="ECO:0007669"/>
    <property type="project" value="UniProtKB-KW"/>
</dbReference>
<dbReference type="SUPFAM" id="SSF53706">
    <property type="entry name" value="Formate dehydrogenase/DMSO reductase, domains 1-3"/>
    <property type="match status" value="1"/>
</dbReference>
<evidence type="ECO:0000256" key="3">
    <source>
        <dbReference type="ARBA" id="ARBA00022505"/>
    </source>
</evidence>
<protein>
    <submittedName>
        <fullName evidence="9">Putative dimethyl sulfoxide reductase chain YnfF</fullName>
        <ecNumber evidence="9">1.8.99.-</ecNumber>
    </submittedName>
</protein>
<evidence type="ECO:0000256" key="5">
    <source>
        <dbReference type="ARBA" id="ARBA00023002"/>
    </source>
</evidence>
<dbReference type="Gene3D" id="3.40.50.740">
    <property type="match status" value="1"/>
</dbReference>
<accession>A0A140LBF5</accession>
<dbReference type="PANTHER" id="PTHR43742:SF6">
    <property type="entry name" value="OXIDOREDUCTASE YYAE-RELATED"/>
    <property type="match status" value="1"/>
</dbReference>
<dbReference type="RefSeq" id="WP_068554462.1">
    <property type="nucleotide sequence ID" value="NZ_LOEE01000009.1"/>
</dbReference>
<reference evidence="9 10" key="1">
    <citation type="submission" date="2015-12" db="EMBL/GenBank/DDBJ databases">
        <title>Draft genome sequence of the thermoanaerobe Thermotalea metallivorans, an isolate from the runoff channel of the Great Artesian Basin, Australia.</title>
        <authorList>
            <person name="Patel B.K."/>
        </authorList>
    </citation>
    <scope>NUCLEOTIDE SEQUENCE [LARGE SCALE GENOMIC DNA]</scope>
    <source>
        <strain evidence="9 10">B2-1</strain>
    </source>
</reference>
<sequence length="659" mass="74623">MDEKRVRFSCPLDCFDVCALIATVREGKIIKVEGDKSHPLTKGYVCEKGKQHLHRLYHPERLRYPKKRVKDRWVDISWEEALDEISQKLKKIKRDYGTTAVMHCYDSGYGGLSKSVDKMFFHYYGGVTVPRGSLCWSAGIEAQKYDFGDSKGHDPKDHVNAKMIILWGRNPYNTNLHLMEYLAQAKKQGSYIVLIDPIRTKTAQIASEHIAVKPSTDGALALGMAHVIIEEGLIDQSFIDNHVKGYQEFKKYVASFTPEKVEGITGIDRETIKNLAIAYGANKPSCIIIGYGMQRYSNGGNNVRCIDALGAITGNIGIAGGGINYANKGIADYIKGELEKSLGFVKNQRSYSRTKLGEFLETAQDPPIKCIFVTKANPIVQVPNIHRTMEAFKKVEWKVVIDMFMTDTAKLADIVLPCTSVMEEEDIMYSSMFTSYLNYSDRVVNPPDGIMGEYEFFRALAKKMDMQEYPDIAQTEFLRRAIQPLTDKFGVTLDQLKKTYFAIPDQEIPWKDRQFHTPSGKFELYSEEALKDGVSPIPVYLPPRTGDREYPLRLITPHCKKSLHSQHFAFTDELPVVYINEKTFKANHLKGDRPVSIESKQGTLMAKVKIDEGIGDDLLMIYEGWWHKSGSVNFLTEDAISDIGEQAAFYDCFCRIISI</sequence>
<name>A0A140LBF5_9FIRM</name>
<keyword evidence="7" id="KW-0411">Iron-sulfur</keyword>
<comment type="cofactor">
    <cofactor evidence="1">
        <name>Mo-bis(molybdopterin guanine dinucleotide)</name>
        <dbReference type="ChEBI" id="CHEBI:60539"/>
    </cofactor>
</comment>
<keyword evidence="4" id="KW-0479">Metal-binding</keyword>
<dbReference type="EC" id="1.8.99.-" evidence="9"/>
<dbReference type="InterPro" id="IPR006656">
    <property type="entry name" value="Mopterin_OxRdtase"/>
</dbReference>
<dbReference type="CDD" id="cd02775">
    <property type="entry name" value="MopB_CT"/>
    <property type="match status" value="1"/>
</dbReference>
<dbReference type="InterPro" id="IPR050612">
    <property type="entry name" value="Prok_Mopterin_Oxidored"/>
</dbReference>
<feature type="domain" description="4Fe-4S Mo/W bis-MGD-type" evidence="8">
    <location>
        <begin position="3"/>
        <end position="60"/>
    </location>
</feature>
<evidence type="ECO:0000256" key="1">
    <source>
        <dbReference type="ARBA" id="ARBA00001942"/>
    </source>
</evidence>
<keyword evidence="3" id="KW-0500">Molybdenum</keyword>
<evidence type="ECO:0000259" key="8">
    <source>
        <dbReference type="PROSITE" id="PS51669"/>
    </source>
</evidence>
<dbReference type="Pfam" id="PF00384">
    <property type="entry name" value="Molybdopterin"/>
    <property type="match status" value="1"/>
</dbReference>
<dbReference type="PROSITE" id="PS51669">
    <property type="entry name" value="4FE4S_MOW_BIS_MGD"/>
    <property type="match status" value="1"/>
</dbReference>
<keyword evidence="10" id="KW-1185">Reference proteome</keyword>
<dbReference type="Gene3D" id="2.20.25.90">
    <property type="entry name" value="ADC-like domains"/>
    <property type="match status" value="1"/>
</dbReference>